<organism evidence="5 6">
    <name type="scientific">Nocardioides antri</name>
    <dbReference type="NCBI Taxonomy" id="2607659"/>
    <lineage>
        <taxon>Bacteria</taxon>
        <taxon>Bacillati</taxon>
        <taxon>Actinomycetota</taxon>
        <taxon>Actinomycetes</taxon>
        <taxon>Propionibacteriales</taxon>
        <taxon>Nocardioidaceae</taxon>
        <taxon>Nocardioides</taxon>
    </lineage>
</organism>
<evidence type="ECO:0000256" key="2">
    <source>
        <dbReference type="ARBA" id="ARBA00023326"/>
    </source>
</evidence>
<dbReference type="GO" id="GO:0000272">
    <property type="term" value="P:polysaccharide catabolic process"/>
    <property type="evidence" value="ECO:0007669"/>
    <property type="project" value="UniProtKB-KW"/>
</dbReference>
<dbReference type="InterPro" id="IPR036116">
    <property type="entry name" value="FN3_sf"/>
</dbReference>
<feature type="signal peptide" evidence="3">
    <location>
        <begin position="1"/>
        <end position="16"/>
    </location>
</feature>
<feature type="domain" description="Fibronectin type-III" evidence="4">
    <location>
        <begin position="237"/>
        <end position="337"/>
    </location>
</feature>
<dbReference type="Proteomes" id="UP000324351">
    <property type="component" value="Unassembled WGS sequence"/>
</dbReference>
<sequence length="342" mass="37091">MAVVAALFFVPSSSGAPAPSLTVTPGANSYGGQQTTWTGNIGSTGERRIWLQRRGNQTAAWADVPDPQTGNRFTRMTNRDGSFRFTFPAPAMNFVYFRVASGVGATPAHVFKSIHQDVDIQLFEHDAADVPLPQTLAVGTAVVGEPFSLRVDTAANQTKKVLPGRAVTLQRRTGPGTWEVFARGTVGQNGVLSFGQYDGTNPAQEGTFRVRLENWANNGDKVGWFLSTPFDVRFLPRPEPVSSLQATPRATSFVLAWTLPVDAARARIVIARRIGQNSPVPTAPEHEYQTLNDRTATTFTDTDVQPSTTYKYAVYTVSAQGIYTRLPQRVTRVTPAESGGGN</sequence>
<dbReference type="PROSITE" id="PS50853">
    <property type="entry name" value="FN3"/>
    <property type="match status" value="1"/>
</dbReference>
<dbReference type="RefSeq" id="WP_149749555.1">
    <property type="nucleotide sequence ID" value="NZ_VUJW01000003.1"/>
</dbReference>
<comment type="caution">
    <text evidence="5">The sequence shown here is derived from an EMBL/GenBank/DDBJ whole genome shotgun (WGS) entry which is preliminary data.</text>
</comment>
<keyword evidence="3" id="KW-0732">Signal</keyword>
<keyword evidence="2" id="KW-0624">Polysaccharide degradation</keyword>
<dbReference type="Gene3D" id="2.60.40.10">
    <property type="entry name" value="Immunoglobulins"/>
    <property type="match status" value="1"/>
</dbReference>
<evidence type="ECO:0000256" key="3">
    <source>
        <dbReference type="SAM" id="SignalP"/>
    </source>
</evidence>
<keyword evidence="1" id="KW-0326">Glycosidase</keyword>
<dbReference type="InterPro" id="IPR013783">
    <property type="entry name" value="Ig-like_fold"/>
</dbReference>
<evidence type="ECO:0000313" key="6">
    <source>
        <dbReference type="Proteomes" id="UP000324351"/>
    </source>
</evidence>
<name>A0A5B1M5X8_9ACTN</name>
<evidence type="ECO:0000259" key="4">
    <source>
        <dbReference type="PROSITE" id="PS50853"/>
    </source>
</evidence>
<evidence type="ECO:0000256" key="1">
    <source>
        <dbReference type="ARBA" id="ARBA00023295"/>
    </source>
</evidence>
<dbReference type="SMART" id="SM00060">
    <property type="entry name" value="FN3"/>
    <property type="match status" value="1"/>
</dbReference>
<keyword evidence="1" id="KW-0378">Hydrolase</keyword>
<evidence type="ECO:0000313" key="5">
    <source>
        <dbReference type="EMBL" id="KAA1427187.1"/>
    </source>
</evidence>
<reference evidence="5 6" key="1">
    <citation type="submission" date="2019-09" db="EMBL/GenBank/DDBJ databases">
        <title>Nocardioides panacisoli sp. nov., isolated from the soil of a ginseng field.</title>
        <authorList>
            <person name="Cho C."/>
        </authorList>
    </citation>
    <scope>NUCLEOTIDE SEQUENCE [LARGE SCALE GENOMIC DNA]</scope>
    <source>
        <strain evidence="5 6">BN140041</strain>
    </source>
</reference>
<accession>A0A5B1M5X8</accession>
<reference evidence="5 6" key="2">
    <citation type="submission" date="2019-09" db="EMBL/GenBank/DDBJ databases">
        <authorList>
            <person name="Jin C."/>
        </authorList>
    </citation>
    <scope>NUCLEOTIDE SEQUENCE [LARGE SCALE GENOMIC DNA]</scope>
    <source>
        <strain evidence="5 6">BN140041</strain>
    </source>
</reference>
<proteinExistence type="predicted"/>
<dbReference type="SUPFAM" id="SSF49265">
    <property type="entry name" value="Fibronectin type III"/>
    <property type="match status" value="1"/>
</dbReference>
<gene>
    <name evidence="5" type="ORF">F0U47_06690</name>
</gene>
<dbReference type="EMBL" id="VUJW01000003">
    <property type="protein sequence ID" value="KAA1427187.1"/>
    <property type="molecule type" value="Genomic_DNA"/>
</dbReference>
<feature type="chain" id="PRO_5038997762" evidence="3">
    <location>
        <begin position="17"/>
        <end position="342"/>
    </location>
</feature>
<dbReference type="GO" id="GO:0016798">
    <property type="term" value="F:hydrolase activity, acting on glycosyl bonds"/>
    <property type="evidence" value="ECO:0007669"/>
    <property type="project" value="UniProtKB-KW"/>
</dbReference>
<keyword evidence="2" id="KW-0119">Carbohydrate metabolism</keyword>
<dbReference type="InterPro" id="IPR003961">
    <property type="entry name" value="FN3_dom"/>
</dbReference>
<dbReference type="AlphaFoldDB" id="A0A5B1M5X8"/>
<protein>
    <submittedName>
        <fullName evidence="5">Fibronectin type III domain-containing protein</fullName>
    </submittedName>
</protein>
<dbReference type="CDD" id="cd00063">
    <property type="entry name" value="FN3"/>
    <property type="match status" value="1"/>
</dbReference>
<keyword evidence="6" id="KW-1185">Reference proteome</keyword>